<dbReference type="GO" id="GO:0071555">
    <property type="term" value="P:cell wall organization"/>
    <property type="evidence" value="ECO:0007669"/>
    <property type="project" value="UniProtKB-KW"/>
</dbReference>
<evidence type="ECO:0000256" key="5">
    <source>
        <dbReference type="ARBA" id="ARBA00022729"/>
    </source>
</evidence>
<dbReference type="SUPFAM" id="SSF51126">
    <property type="entry name" value="Pectin lyase-like"/>
    <property type="match status" value="1"/>
</dbReference>
<proteinExistence type="inferred from homology"/>
<dbReference type="GO" id="GO:0045490">
    <property type="term" value="P:pectin catabolic process"/>
    <property type="evidence" value="ECO:0007669"/>
    <property type="project" value="TreeGrafter"/>
</dbReference>
<dbReference type="GO" id="GO:0047911">
    <property type="term" value="F:galacturan 1,4-alpha-galacturonidase activity"/>
    <property type="evidence" value="ECO:0007669"/>
    <property type="project" value="UniProtKB-ARBA"/>
</dbReference>
<keyword evidence="8" id="KW-0865">Zymogen</keyword>
<keyword evidence="18" id="KW-1185">Reference proteome</keyword>
<dbReference type="OrthoDB" id="1546079at2759"/>
<accession>A0A318Z4Z5</accession>
<dbReference type="SMART" id="SM00710">
    <property type="entry name" value="PbH1"/>
    <property type="match status" value="6"/>
</dbReference>
<evidence type="ECO:0000256" key="11">
    <source>
        <dbReference type="ARBA" id="ARBA00023316"/>
    </source>
</evidence>
<organism evidence="17 18">
    <name type="scientific">Aspergillus saccharolyticus JOP 1030-1</name>
    <dbReference type="NCBI Taxonomy" id="1450539"/>
    <lineage>
        <taxon>Eukaryota</taxon>
        <taxon>Fungi</taxon>
        <taxon>Dikarya</taxon>
        <taxon>Ascomycota</taxon>
        <taxon>Pezizomycotina</taxon>
        <taxon>Eurotiomycetes</taxon>
        <taxon>Eurotiomycetidae</taxon>
        <taxon>Eurotiales</taxon>
        <taxon>Aspergillaceae</taxon>
        <taxon>Aspergillus</taxon>
        <taxon>Aspergillus subgen. Circumdati</taxon>
    </lineage>
</organism>
<evidence type="ECO:0000256" key="16">
    <source>
        <dbReference type="SAM" id="SignalP"/>
    </source>
</evidence>
<evidence type="ECO:0000256" key="4">
    <source>
        <dbReference type="ARBA" id="ARBA00022525"/>
    </source>
</evidence>
<evidence type="ECO:0000256" key="2">
    <source>
        <dbReference type="ARBA" id="ARBA00008834"/>
    </source>
</evidence>
<sequence length="380" mass="39735">MLVKSLAFLSLALGAITVSANPAPEPPAITAGPKVGDLEKRATTCTFSGSNGASSASKSKTSCSTIILSSVAVPSGTTLDLTDLNDGTHVIFEGETTFGYEEWDGPLVSVSGTDITVTGASGAYLNGDGSRWWDDEGSNGGKTKPKFFYAHDLTDSVISSIYIQNSPVQVFSIDNSNYLTLEDITIDNSDGDDEGAANTDGFDIGDSTYITITGANVYNQDDCVAVNSGENIYFSGGVCSGGHGLSIGSVGGRSDNTVKNVTFYDSEIKNSQNGVRIKTIYGDTGSVSEVTYKEITLSEITEYGIVVEQNYDDTSESPTNGVTIEDFVLDSVVGTVESTGTDIYIVCGSDSCTDWTWTDVDVTGGKTSSSCENLPSGISC</sequence>
<dbReference type="PANTHER" id="PTHR31884">
    <property type="entry name" value="POLYGALACTURONASE"/>
    <property type="match status" value="1"/>
</dbReference>
<evidence type="ECO:0000256" key="13">
    <source>
        <dbReference type="ARBA" id="ARBA00037707"/>
    </source>
</evidence>
<protein>
    <recommendedName>
        <fullName evidence="3">endo-polygalacturonase</fullName>
        <ecNumber evidence="3">3.2.1.15</ecNumber>
    </recommendedName>
</protein>
<dbReference type="PROSITE" id="PS00502">
    <property type="entry name" value="POLYGALACTURONASE"/>
    <property type="match status" value="1"/>
</dbReference>
<gene>
    <name evidence="17" type="ORF">BP01DRAFT_368211</name>
</gene>
<comment type="function">
    <text evidence="13">Involved in maceration and soft-rotting of plant tissue. Hydrolyzes the 1,4-alpha glycosidic bonds of de-esterified pectate in the smooth region of the plant cell wall.</text>
</comment>
<dbReference type="GO" id="GO:0005576">
    <property type="term" value="C:extracellular region"/>
    <property type="evidence" value="ECO:0007669"/>
    <property type="project" value="UniProtKB-SubCell"/>
</dbReference>
<keyword evidence="11" id="KW-0961">Cell wall biogenesis/degradation</keyword>
<evidence type="ECO:0000256" key="12">
    <source>
        <dbReference type="ARBA" id="ARBA00034074"/>
    </source>
</evidence>
<dbReference type="InterPro" id="IPR000743">
    <property type="entry name" value="Glyco_hydro_28"/>
</dbReference>
<dbReference type="InterPro" id="IPR012334">
    <property type="entry name" value="Pectin_lyas_fold"/>
</dbReference>
<comment type="similarity">
    <text evidence="2 15">Belongs to the glycosyl hydrolase 28 family.</text>
</comment>
<feature type="signal peptide" evidence="16">
    <location>
        <begin position="1"/>
        <end position="20"/>
    </location>
</feature>
<evidence type="ECO:0000256" key="10">
    <source>
        <dbReference type="ARBA" id="ARBA00023295"/>
    </source>
</evidence>
<dbReference type="Pfam" id="PF00295">
    <property type="entry name" value="Glyco_hydro_28"/>
    <property type="match status" value="1"/>
</dbReference>
<dbReference type="Gene3D" id="2.160.20.10">
    <property type="entry name" value="Single-stranded right-handed beta-helix, Pectin lyase-like"/>
    <property type="match status" value="1"/>
</dbReference>
<evidence type="ECO:0000256" key="14">
    <source>
        <dbReference type="PROSITE-ProRule" id="PRU10052"/>
    </source>
</evidence>
<dbReference type="GO" id="GO:0004650">
    <property type="term" value="F:polygalacturonase activity"/>
    <property type="evidence" value="ECO:0007669"/>
    <property type="project" value="UniProtKB-EC"/>
</dbReference>
<dbReference type="InterPro" id="IPR011050">
    <property type="entry name" value="Pectin_lyase_fold/virulence"/>
</dbReference>
<name>A0A318Z4Z5_9EURO</name>
<dbReference type="FunFam" id="2.160.20.10:FF:000002">
    <property type="entry name" value="Endopolygalacturonase D"/>
    <property type="match status" value="1"/>
</dbReference>
<dbReference type="EC" id="3.2.1.15" evidence="3"/>
<dbReference type="RefSeq" id="XP_025428363.1">
    <property type="nucleotide sequence ID" value="XM_025576494.1"/>
</dbReference>
<evidence type="ECO:0000256" key="7">
    <source>
        <dbReference type="ARBA" id="ARBA00022801"/>
    </source>
</evidence>
<evidence type="ECO:0000313" key="18">
    <source>
        <dbReference type="Proteomes" id="UP000248349"/>
    </source>
</evidence>
<reference evidence="17 18" key="1">
    <citation type="submission" date="2016-12" db="EMBL/GenBank/DDBJ databases">
        <title>The genomes of Aspergillus section Nigri reveals drivers in fungal speciation.</title>
        <authorList>
            <consortium name="DOE Joint Genome Institute"/>
            <person name="Vesth T.C."/>
            <person name="Nybo J."/>
            <person name="Theobald S."/>
            <person name="Brandl J."/>
            <person name="Frisvad J.C."/>
            <person name="Nielsen K.F."/>
            <person name="Lyhne E.K."/>
            <person name="Kogle M.E."/>
            <person name="Kuo A."/>
            <person name="Riley R."/>
            <person name="Clum A."/>
            <person name="Nolan M."/>
            <person name="Lipzen A."/>
            <person name="Salamov A."/>
            <person name="Henrissat B."/>
            <person name="Wiebenga A."/>
            <person name="De Vries R.P."/>
            <person name="Grigoriev I.V."/>
            <person name="Mortensen U.H."/>
            <person name="Andersen M.R."/>
            <person name="Baker S.E."/>
        </authorList>
    </citation>
    <scope>NUCLEOTIDE SEQUENCE [LARGE SCALE GENOMIC DNA]</scope>
    <source>
        <strain evidence="17 18">JOP 1030-1</strain>
    </source>
</reference>
<comment type="subcellular location">
    <subcellularLocation>
        <location evidence="1">Secreted</location>
    </subcellularLocation>
</comment>
<comment type="catalytic activity">
    <reaction evidence="12">
        <text>(1,4-alpha-D-galacturonosyl)n+m + H2O = (1,4-alpha-D-galacturonosyl)n + (1,4-alpha-D-galacturonosyl)m.</text>
        <dbReference type="EC" id="3.2.1.15"/>
    </reaction>
</comment>
<evidence type="ECO:0000313" key="17">
    <source>
        <dbReference type="EMBL" id="PYH42381.1"/>
    </source>
</evidence>
<dbReference type="PANTHER" id="PTHR31884:SF1">
    <property type="entry name" value="POLYGALACTURONASE"/>
    <property type="match status" value="1"/>
</dbReference>
<dbReference type="EMBL" id="KZ821252">
    <property type="protein sequence ID" value="PYH42381.1"/>
    <property type="molecule type" value="Genomic_DNA"/>
</dbReference>
<dbReference type="STRING" id="1450539.A0A318Z4Z5"/>
<keyword evidence="10 15" id="KW-0326">Glycosidase</keyword>
<dbReference type="InterPro" id="IPR006626">
    <property type="entry name" value="PbH1"/>
</dbReference>
<evidence type="ECO:0000256" key="8">
    <source>
        <dbReference type="ARBA" id="ARBA00023145"/>
    </source>
</evidence>
<evidence type="ECO:0000256" key="6">
    <source>
        <dbReference type="ARBA" id="ARBA00022737"/>
    </source>
</evidence>
<keyword evidence="9" id="KW-1015">Disulfide bond</keyword>
<feature type="active site" evidence="14">
    <location>
        <position position="243"/>
    </location>
</feature>
<evidence type="ECO:0000256" key="9">
    <source>
        <dbReference type="ARBA" id="ARBA00023157"/>
    </source>
</evidence>
<keyword evidence="7 15" id="KW-0378">Hydrolase</keyword>
<evidence type="ECO:0000256" key="3">
    <source>
        <dbReference type="ARBA" id="ARBA00012736"/>
    </source>
</evidence>
<keyword evidence="6" id="KW-0677">Repeat</keyword>
<dbReference type="InterPro" id="IPR050434">
    <property type="entry name" value="Glycosyl_hydrlase_28"/>
</dbReference>
<evidence type="ECO:0000256" key="15">
    <source>
        <dbReference type="RuleBase" id="RU361169"/>
    </source>
</evidence>
<evidence type="ECO:0000256" key="1">
    <source>
        <dbReference type="ARBA" id="ARBA00004613"/>
    </source>
</evidence>
<feature type="chain" id="PRO_5016292688" description="endo-polygalacturonase" evidence="16">
    <location>
        <begin position="21"/>
        <end position="380"/>
    </location>
</feature>
<keyword evidence="5 16" id="KW-0732">Signal</keyword>
<dbReference type="Proteomes" id="UP000248349">
    <property type="component" value="Unassembled WGS sequence"/>
</dbReference>
<dbReference type="GeneID" id="37077723"/>
<dbReference type="AlphaFoldDB" id="A0A318Z4Z5"/>
<keyword evidence="4" id="KW-0964">Secreted</keyword>